<evidence type="ECO:0000256" key="2">
    <source>
        <dbReference type="SAM" id="Phobius"/>
    </source>
</evidence>
<keyword evidence="4" id="KW-1185">Reference proteome</keyword>
<dbReference type="EMBL" id="LLXI01001645">
    <property type="protein sequence ID" value="PKY54616.1"/>
    <property type="molecule type" value="Genomic_DNA"/>
</dbReference>
<protein>
    <submittedName>
        <fullName evidence="3">Uncharacterized protein</fullName>
    </submittedName>
</protein>
<comment type="caution">
    <text evidence="3">The sequence shown here is derived from an EMBL/GenBank/DDBJ whole genome shotgun (WGS) entry which is preliminary data.</text>
</comment>
<sequence length="226" mass="26055">MGFNKIHCVLRFDFEEKYIIKVLIIISVIISLNMFKAVKTVRFFIPGNMDFWLSQQQKLIKRSWIHSLDVKNIICNGDERELRKLNASEKIISATLDPNTSRLANDDQKEKCLLRKNKGIDYPDYFVLESVKERLDGYDISSKPGLEGNWLCETSRSVNYRPRGVPYDQAKPFKLQTPTKTNHIAAHPGKSAEKYRVKINDKLSTNSSDSYDSSVSSEEQVPPHKR</sequence>
<dbReference type="Proteomes" id="UP000234323">
    <property type="component" value="Unassembled WGS sequence"/>
</dbReference>
<dbReference type="VEuPathDB" id="FungiDB:FUN_015006"/>
<evidence type="ECO:0000256" key="1">
    <source>
        <dbReference type="SAM" id="MobiDB-lite"/>
    </source>
</evidence>
<feature type="transmembrane region" description="Helical" evidence="2">
    <location>
        <begin position="18"/>
        <end position="35"/>
    </location>
</feature>
<accession>A0A2I1H6W3</accession>
<dbReference type="VEuPathDB" id="FungiDB:RhiirA1_448828"/>
<organism evidence="3 4">
    <name type="scientific">Rhizophagus irregularis</name>
    <dbReference type="NCBI Taxonomy" id="588596"/>
    <lineage>
        <taxon>Eukaryota</taxon>
        <taxon>Fungi</taxon>
        <taxon>Fungi incertae sedis</taxon>
        <taxon>Mucoromycota</taxon>
        <taxon>Glomeromycotina</taxon>
        <taxon>Glomeromycetes</taxon>
        <taxon>Glomerales</taxon>
        <taxon>Glomeraceae</taxon>
        <taxon>Rhizophagus</taxon>
    </lineage>
</organism>
<keyword evidence="2" id="KW-1133">Transmembrane helix</keyword>
<reference evidence="3 4" key="1">
    <citation type="submission" date="2015-10" db="EMBL/GenBank/DDBJ databases">
        <title>Genome analyses suggest a sexual origin of heterokaryosis in a supposedly ancient asexual fungus.</title>
        <authorList>
            <person name="Ropars J."/>
            <person name="Sedzielewska K."/>
            <person name="Noel J."/>
            <person name="Charron P."/>
            <person name="Farinelli L."/>
            <person name="Marton T."/>
            <person name="Kruger M."/>
            <person name="Pelin A."/>
            <person name="Brachmann A."/>
            <person name="Corradi N."/>
        </authorList>
    </citation>
    <scope>NUCLEOTIDE SEQUENCE [LARGE SCALE GENOMIC DNA]</scope>
    <source>
        <strain evidence="3 4">A4</strain>
    </source>
</reference>
<name>A0A2I1H6W3_9GLOM</name>
<evidence type="ECO:0000313" key="4">
    <source>
        <dbReference type="Proteomes" id="UP000234323"/>
    </source>
</evidence>
<gene>
    <name evidence="3" type="ORF">RhiirA4_426897</name>
</gene>
<dbReference type="VEuPathDB" id="FungiDB:RhiirFUN_012190"/>
<keyword evidence="2" id="KW-0472">Membrane</keyword>
<evidence type="ECO:0000313" key="3">
    <source>
        <dbReference type="EMBL" id="PKY54616.1"/>
    </source>
</evidence>
<feature type="region of interest" description="Disordered" evidence="1">
    <location>
        <begin position="200"/>
        <end position="226"/>
    </location>
</feature>
<dbReference type="AlphaFoldDB" id="A0A2I1H6W3"/>
<proteinExistence type="predicted"/>
<feature type="compositionally biased region" description="Low complexity" evidence="1">
    <location>
        <begin position="204"/>
        <end position="217"/>
    </location>
</feature>
<keyword evidence="2" id="KW-0812">Transmembrane</keyword>